<protein>
    <submittedName>
        <fullName evidence="3">DUF1566 domain-containing protein</fullName>
    </submittedName>
</protein>
<sequence>MKKILFRLIVSMLVLSLNISAEECNDDSSLPVVLQSGLHFKKVKDYANAAKCFEIACENESSDGCFMAGVVNEMMDPKKYQKRSLKYYGSSCYGGNADGCIEAGGRYWASGNGLFARNMFERGCAVDKRVCGYVFMMNLRGIVSEMDSEEKMDKEMLGFIREYKKLKGYCTETEEELPCGYLHKVENVIEHNPIFTDYFENLAKGSKWISPSSSICQAKGGKFDSGACKANWLQAEKICRASGGQLPSIDELRDVVTMCGGVVNDVGNNLEDLDYQQCYSKMGFSSSNNYWSSTAITGDDDVVWYVRFRQGDDKMSMKSKSRYVRCVKDGKINDAMPSWCTAPKLNKTEHTICTDDTLSALDIKLAEIYGASKVRSKDVSQKLWLKKRNDCGSNISCIKNAYEERIRSLLKISKKDIQKEKTMQEQVTEQKHLPPKSDTSLDKVVLKNIKKSMHYILDRDMKAFANITDSGRVYTKKEFERLTGSETSWKKNFPFLDGVTHADIDSLQIYKKAHRDKERTCRYVATGKKVPCKSLEYCFTIDDKTLPKKGCLDMYYIQGKIYWEPYGW</sequence>
<accession>A0A7M1S2G3</accession>
<dbReference type="RefSeq" id="WP_197547884.1">
    <property type="nucleotide sequence ID" value="NZ_CP063164.1"/>
</dbReference>
<dbReference type="InterPro" id="IPR011990">
    <property type="entry name" value="TPR-like_helical_dom_sf"/>
</dbReference>
<keyword evidence="4" id="KW-1185">Reference proteome</keyword>
<feature type="chain" id="PRO_5029545830" evidence="1">
    <location>
        <begin position="22"/>
        <end position="568"/>
    </location>
</feature>
<dbReference type="EMBL" id="CP063164">
    <property type="protein sequence ID" value="QOR61211.1"/>
    <property type="molecule type" value="Genomic_DNA"/>
</dbReference>
<evidence type="ECO:0000313" key="3">
    <source>
        <dbReference type="EMBL" id="QOR61211.1"/>
    </source>
</evidence>
<dbReference type="SUPFAM" id="SSF81901">
    <property type="entry name" value="HCP-like"/>
    <property type="match status" value="1"/>
</dbReference>
<dbReference type="AlphaFoldDB" id="A0A7M1S2G3"/>
<dbReference type="Pfam" id="PF07603">
    <property type="entry name" value="Lcl_C"/>
    <property type="match status" value="1"/>
</dbReference>
<evidence type="ECO:0000259" key="2">
    <source>
        <dbReference type="Pfam" id="PF07603"/>
    </source>
</evidence>
<keyword evidence="1" id="KW-0732">Signal</keyword>
<evidence type="ECO:0000313" key="4">
    <source>
        <dbReference type="Proteomes" id="UP000595074"/>
    </source>
</evidence>
<feature type="signal peptide" evidence="1">
    <location>
        <begin position="1"/>
        <end position="21"/>
    </location>
</feature>
<reference evidence="3 4" key="1">
    <citation type="submission" date="2020-10" db="EMBL/GenBank/DDBJ databases">
        <title>The genome of sulfurovum sp.</title>
        <authorList>
            <person name="Xie S."/>
            <person name="Shao Z."/>
            <person name="Jiang L."/>
        </authorList>
    </citation>
    <scope>NUCLEOTIDE SEQUENCE [LARGE SCALE GENOMIC DNA]</scope>
    <source>
        <strain evidence="3 4">ST-419</strain>
    </source>
</reference>
<dbReference type="Proteomes" id="UP000595074">
    <property type="component" value="Chromosome"/>
</dbReference>
<dbReference type="Gene3D" id="1.25.40.10">
    <property type="entry name" value="Tetratricopeptide repeat domain"/>
    <property type="match status" value="1"/>
</dbReference>
<evidence type="ECO:0000256" key="1">
    <source>
        <dbReference type="SAM" id="SignalP"/>
    </source>
</evidence>
<name>A0A7M1S2G3_9BACT</name>
<gene>
    <name evidence="3" type="ORF">IMZ28_07055</name>
</gene>
<proteinExistence type="predicted"/>
<feature type="domain" description="Lcl C-terminal" evidence="2">
    <location>
        <begin position="232"/>
        <end position="328"/>
    </location>
</feature>
<dbReference type="KEGG" id="sinu:IMZ28_07055"/>
<dbReference type="InterPro" id="IPR011460">
    <property type="entry name" value="Lcl_C"/>
</dbReference>
<organism evidence="3 4">
    <name type="scientific">Sulfurovum indicum</name>
    <dbReference type="NCBI Taxonomy" id="2779528"/>
    <lineage>
        <taxon>Bacteria</taxon>
        <taxon>Pseudomonadati</taxon>
        <taxon>Campylobacterota</taxon>
        <taxon>Epsilonproteobacteria</taxon>
        <taxon>Campylobacterales</taxon>
        <taxon>Sulfurovaceae</taxon>
        <taxon>Sulfurovum</taxon>
    </lineage>
</organism>